<proteinExistence type="predicted"/>
<evidence type="ECO:0000313" key="3">
    <source>
        <dbReference type="EMBL" id="HIQ70732.1"/>
    </source>
</evidence>
<reference evidence="3" key="2">
    <citation type="journal article" date="2021" name="PeerJ">
        <title>Extensive microbial diversity within the chicken gut microbiome revealed by metagenomics and culture.</title>
        <authorList>
            <person name="Gilroy R."/>
            <person name="Ravi A."/>
            <person name="Getino M."/>
            <person name="Pursley I."/>
            <person name="Horton D.L."/>
            <person name="Alikhan N.F."/>
            <person name="Baker D."/>
            <person name="Gharbi K."/>
            <person name="Hall N."/>
            <person name="Watson M."/>
            <person name="Adriaenssens E.M."/>
            <person name="Foster-Nyarko E."/>
            <person name="Jarju S."/>
            <person name="Secka A."/>
            <person name="Antonio M."/>
            <person name="Oren A."/>
            <person name="Chaudhuri R.R."/>
            <person name="La Ragione R."/>
            <person name="Hildebrand F."/>
            <person name="Pallen M.J."/>
        </authorList>
    </citation>
    <scope>NUCLEOTIDE SEQUENCE</scope>
    <source>
        <strain evidence="3">ChiSxjej2B14-6234</strain>
    </source>
</reference>
<evidence type="ECO:0000256" key="1">
    <source>
        <dbReference type="SAM" id="MobiDB-lite"/>
    </source>
</evidence>
<dbReference type="Proteomes" id="UP000886887">
    <property type="component" value="Unassembled WGS sequence"/>
</dbReference>
<feature type="domain" description="Phosphodiester glycosidase" evidence="2">
    <location>
        <begin position="233"/>
        <end position="413"/>
    </location>
</feature>
<evidence type="ECO:0000259" key="2">
    <source>
        <dbReference type="Pfam" id="PF09992"/>
    </source>
</evidence>
<accession>A0A9D1CPT5</accession>
<keyword evidence="3" id="KW-0378">Hydrolase</keyword>
<dbReference type="PANTHER" id="PTHR40446:SF2">
    <property type="entry name" value="N-ACETYLGLUCOSAMINE-1-PHOSPHODIESTER ALPHA-N-ACETYLGLUCOSAMINIDASE"/>
    <property type="match status" value="1"/>
</dbReference>
<sequence length="429" mass="47672">MDRLDRTQRRRRYDAPREQEAPAPVTDAPRRTGDDAPRRGERPERAERRLGHRPTQSLPKRHYELPKPGVHFNPRPPALVAACVLLVLFFAQGSGPVQDLPAVSERYASWLKSQNTVVVQPLPGPTVEPESTLAAILAEAESGLERELPTSATAAPVATEAPSPYKHYEPGELSYESDSLTVTVEQIQEEDVTYFLADIRVSDPRQLRTAFAGEKYGNAAYESVSDIADRHQPVIAANADFYKYHTNGIILRNGELYRKQNSTRHLLIIDSEGNMSALTDRREKQGLVANELAEAGTWQTFEFGPVLVEDGEAVELPKSFFIRTADDPAYREPRTAIGQIGPLHYIMIVVDGRREGYSEGVTLPELQQLFLKHGAQFAFNLDGGGSTTLYFEGEVINMPSSGDERRVSDIVMFVDADDLPEEEGAQDAE</sequence>
<gene>
    <name evidence="3" type="ORF">IAB73_00725</name>
</gene>
<reference evidence="3" key="1">
    <citation type="submission" date="2020-10" db="EMBL/GenBank/DDBJ databases">
        <authorList>
            <person name="Gilroy R."/>
        </authorList>
    </citation>
    <scope>NUCLEOTIDE SEQUENCE</scope>
    <source>
        <strain evidence="3">ChiSxjej2B14-6234</strain>
    </source>
</reference>
<feature type="compositionally biased region" description="Basic and acidic residues" evidence="1">
    <location>
        <begin position="28"/>
        <end position="49"/>
    </location>
</feature>
<dbReference type="GO" id="GO:0016798">
    <property type="term" value="F:hydrolase activity, acting on glycosyl bonds"/>
    <property type="evidence" value="ECO:0007669"/>
    <property type="project" value="UniProtKB-KW"/>
</dbReference>
<dbReference type="InterPro" id="IPR018711">
    <property type="entry name" value="NAGPA"/>
</dbReference>
<feature type="region of interest" description="Disordered" evidence="1">
    <location>
        <begin position="147"/>
        <end position="172"/>
    </location>
</feature>
<evidence type="ECO:0000313" key="4">
    <source>
        <dbReference type="Proteomes" id="UP000886887"/>
    </source>
</evidence>
<dbReference type="AlphaFoldDB" id="A0A9D1CPT5"/>
<feature type="region of interest" description="Disordered" evidence="1">
    <location>
        <begin position="1"/>
        <end position="63"/>
    </location>
</feature>
<feature type="compositionally biased region" description="Basic and acidic residues" evidence="1">
    <location>
        <begin position="1"/>
        <end position="20"/>
    </location>
</feature>
<dbReference type="PANTHER" id="PTHR40446">
    <property type="entry name" value="N-ACETYLGLUCOSAMINE-1-PHOSPHODIESTER ALPHA-N-ACETYLGLUCOSAMINIDASE"/>
    <property type="match status" value="1"/>
</dbReference>
<dbReference type="EMBL" id="DVFJ01000002">
    <property type="protein sequence ID" value="HIQ70732.1"/>
    <property type="molecule type" value="Genomic_DNA"/>
</dbReference>
<organism evidence="3 4">
    <name type="scientific">Candidatus Onthenecus intestinigallinarum</name>
    <dbReference type="NCBI Taxonomy" id="2840875"/>
    <lineage>
        <taxon>Bacteria</taxon>
        <taxon>Bacillati</taxon>
        <taxon>Bacillota</taxon>
        <taxon>Clostridia</taxon>
        <taxon>Eubacteriales</taxon>
        <taxon>Candidatus Onthenecus</taxon>
    </lineage>
</organism>
<name>A0A9D1CPT5_9FIRM</name>
<comment type="caution">
    <text evidence="3">The sequence shown here is derived from an EMBL/GenBank/DDBJ whole genome shotgun (WGS) entry which is preliminary data.</text>
</comment>
<keyword evidence="3" id="KW-0326">Glycosidase</keyword>
<dbReference type="Pfam" id="PF09992">
    <property type="entry name" value="NAGPA"/>
    <property type="match status" value="1"/>
</dbReference>
<protein>
    <submittedName>
        <fullName evidence="3">Phosphodiester glycosidase family protein</fullName>
    </submittedName>
</protein>